<gene>
    <name evidence="4" type="ORF">PACTADRAFT_34817</name>
</gene>
<organism evidence="4 5">
    <name type="scientific">Pachysolen tannophilus NRRL Y-2460</name>
    <dbReference type="NCBI Taxonomy" id="669874"/>
    <lineage>
        <taxon>Eukaryota</taxon>
        <taxon>Fungi</taxon>
        <taxon>Dikarya</taxon>
        <taxon>Ascomycota</taxon>
        <taxon>Saccharomycotina</taxon>
        <taxon>Pichiomycetes</taxon>
        <taxon>Pachysolenaceae</taxon>
        <taxon>Pachysolen</taxon>
    </lineage>
</organism>
<dbReference type="InterPro" id="IPR028133">
    <property type="entry name" value="Dynamitin"/>
</dbReference>
<proteinExistence type="predicted"/>
<dbReference type="Pfam" id="PF04912">
    <property type="entry name" value="Dynamitin"/>
    <property type="match status" value="1"/>
</dbReference>
<name>A0A1E4TTK0_PACTA</name>
<dbReference type="AlphaFoldDB" id="A0A1E4TTK0"/>
<keyword evidence="3" id="KW-0175">Coiled coil</keyword>
<dbReference type="PANTHER" id="PTHR15346">
    <property type="entry name" value="DYNACTIN SUBUNIT"/>
    <property type="match status" value="1"/>
</dbReference>
<protein>
    <recommendedName>
        <fullName evidence="6">Dynactin subunit 2</fullName>
    </recommendedName>
</protein>
<feature type="coiled-coil region" evidence="3">
    <location>
        <begin position="325"/>
        <end position="359"/>
    </location>
</feature>
<keyword evidence="2" id="KW-0963">Cytoplasm</keyword>
<dbReference type="STRING" id="669874.A0A1E4TTK0"/>
<keyword evidence="5" id="KW-1185">Reference proteome</keyword>
<evidence type="ECO:0000313" key="4">
    <source>
        <dbReference type="EMBL" id="ODV95079.1"/>
    </source>
</evidence>
<dbReference type="GO" id="GO:0005737">
    <property type="term" value="C:cytoplasm"/>
    <property type="evidence" value="ECO:0007669"/>
    <property type="project" value="UniProtKB-SubCell"/>
</dbReference>
<sequence length="383" mass="43607">MSGSYGDVFAEIDFDSKDVFETSDHEDSLSLIPLEETFSGRSSIEETEFSSSNARAVFENEIVDSANADFSGAVVNGGVGSRGNISFKVPETIEQKFVRLQREFEELKLAKLNDQRECLNPAIKDDDVDNFLKMLENLNSNKFFEIQSDSTALSKLKDELKIDLTPYPVKIANESTITSDQIAGLDSRLAKLESILGYSESTEAQNFTIQSMINDLYRQVSIMSNPDFIKNDVEPLIESLERAKKFNNDSSERMNRMAFLQKKNPYTLENDESNNTSIIESKKIHAIYEKLVSLPNFEELLPSVINRLKSLNKLHLQIGSSVDFVDNLDNRLTGLETSIKEWDETLDHMETKFNEYQKLSNNNKQEIKAWIDDLDKKIEKIND</sequence>
<dbReference type="GO" id="GO:0005869">
    <property type="term" value="C:dynactin complex"/>
    <property type="evidence" value="ECO:0007669"/>
    <property type="project" value="InterPro"/>
</dbReference>
<reference evidence="5" key="1">
    <citation type="submission" date="2016-05" db="EMBL/GenBank/DDBJ databases">
        <title>Comparative genomics of biotechnologically important yeasts.</title>
        <authorList>
            <consortium name="DOE Joint Genome Institute"/>
            <person name="Riley R."/>
            <person name="Haridas S."/>
            <person name="Wolfe K.H."/>
            <person name="Lopes M.R."/>
            <person name="Hittinger C.T."/>
            <person name="Goker M."/>
            <person name="Salamov A."/>
            <person name="Wisecaver J."/>
            <person name="Long T.M."/>
            <person name="Aerts A.L."/>
            <person name="Barry K."/>
            <person name="Choi C."/>
            <person name="Clum A."/>
            <person name="Coughlan A.Y."/>
            <person name="Deshpande S."/>
            <person name="Douglass A.P."/>
            <person name="Hanson S.J."/>
            <person name="Klenk H.-P."/>
            <person name="Labutti K."/>
            <person name="Lapidus A."/>
            <person name="Lindquist E."/>
            <person name="Lipzen A."/>
            <person name="Meier-Kolthoff J.P."/>
            <person name="Ohm R.A."/>
            <person name="Otillar R.P."/>
            <person name="Pangilinan J."/>
            <person name="Peng Y."/>
            <person name="Rokas A."/>
            <person name="Rosa C.A."/>
            <person name="Scheuner C."/>
            <person name="Sibirny A.A."/>
            <person name="Slot J.C."/>
            <person name="Stielow J.B."/>
            <person name="Sun H."/>
            <person name="Kurtzman C.P."/>
            <person name="Blackwell M."/>
            <person name="Grigoriev I.V."/>
            <person name="Jeffries T.W."/>
        </authorList>
    </citation>
    <scope>NUCLEOTIDE SEQUENCE [LARGE SCALE GENOMIC DNA]</scope>
    <source>
        <strain evidence="5">NRRL Y-2460</strain>
    </source>
</reference>
<evidence type="ECO:0000313" key="5">
    <source>
        <dbReference type="Proteomes" id="UP000094236"/>
    </source>
</evidence>
<evidence type="ECO:0008006" key="6">
    <source>
        <dbReference type="Google" id="ProtNLM"/>
    </source>
</evidence>
<evidence type="ECO:0000256" key="2">
    <source>
        <dbReference type="ARBA" id="ARBA00022490"/>
    </source>
</evidence>
<evidence type="ECO:0000256" key="3">
    <source>
        <dbReference type="SAM" id="Coils"/>
    </source>
</evidence>
<dbReference type="Proteomes" id="UP000094236">
    <property type="component" value="Unassembled WGS sequence"/>
</dbReference>
<comment type="subcellular location">
    <subcellularLocation>
        <location evidence="1">Cytoplasm</location>
    </subcellularLocation>
</comment>
<dbReference type="OrthoDB" id="4977at2759"/>
<accession>A0A1E4TTK0</accession>
<dbReference type="GO" id="GO:0007017">
    <property type="term" value="P:microtubule-based process"/>
    <property type="evidence" value="ECO:0007669"/>
    <property type="project" value="InterPro"/>
</dbReference>
<evidence type="ECO:0000256" key="1">
    <source>
        <dbReference type="ARBA" id="ARBA00004496"/>
    </source>
</evidence>
<dbReference type="EMBL" id="KV454015">
    <property type="protein sequence ID" value="ODV95079.1"/>
    <property type="molecule type" value="Genomic_DNA"/>
</dbReference>